<reference evidence="2" key="1">
    <citation type="submission" date="2020-06" db="EMBL/GenBank/DDBJ databases">
        <authorList>
            <person name="Li T."/>
            <person name="Hu X."/>
            <person name="Zhang T."/>
            <person name="Song X."/>
            <person name="Zhang H."/>
            <person name="Dai N."/>
            <person name="Sheng W."/>
            <person name="Hou X."/>
            <person name="Wei L."/>
        </authorList>
    </citation>
    <scope>NUCLEOTIDE SEQUENCE</scope>
    <source>
        <strain evidence="2">3651</strain>
        <tissue evidence="2">Leaf</tissue>
    </source>
</reference>
<keyword evidence="3" id="KW-1185">Reference proteome</keyword>
<name>A0AAE1Y231_9LAMI</name>
<dbReference type="Pfam" id="PF24626">
    <property type="entry name" value="SH3_Tf2-1"/>
    <property type="match status" value="1"/>
</dbReference>
<dbReference type="EMBL" id="JACGWO010000008">
    <property type="protein sequence ID" value="KAK4422092.1"/>
    <property type="molecule type" value="Genomic_DNA"/>
</dbReference>
<feature type="domain" description="Tf2-1-like SH3-like" evidence="1">
    <location>
        <begin position="71"/>
        <end position="103"/>
    </location>
</feature>
<organism evidence="2 3">
    <name type="scientific">Sesamum alatum</name>
    <dbReference type="NCBI Taxonomy" id="300844"/>
    <lineage>
        <taxon>Eukaryota</taxon>
        <taxon>Viridiplantae</taxon>
        <taxon>Streptophyta</taxon>
        <taxon>Embryophyta</taxon>
        <taxon>Tracheophyta</taxon>
        <taxon>Spermatophyta</taxon>
        <taxon>Magnoliopsida</taxon>
        <taxon>eudicotyledons</taxon>
        <taxon>Gunneridae</taxon>
        <taxon>Pentapetalae</taxon>
        <taxon>asterids</taxon>
        <taxon>lamiids</taxon>
        <taxon>Lamiales</taxon>
        <taxon>Pedaliaceae</taxon>
        <taxon>Sesamum</taxon>
    </lineage>
</organism>
<dbReference type="InterPro" id="IPR056924">
    <property type="entry name" value="SH3_Tf2-1"/>
</dbReference>
<accession>A0AAE1Y231</accession>
<comment type="caution">
    <text evidence="2">The sequence shown here is derived from an EMBL/GenBank/DDBJ whole genome shotgun (WGS) entry which is preliminary data.</text>
</comment>
<proteinExistence type="predicted"/>
<protein>
    <recommendedName>
        <fullName evidence="1">Tf2-1-like SH3-like domain-containing protein</fullName>
    </recommendedName>
</protein>
<reference evidence="2" key="2">
    <citation type="journal article" date="2024" name="Plant">
        <title>Genomic evolution and insights into agronomic trait innovations of Sesamum species.</title>
        <authorList>
            <person name="Miao H."/>
            <person name="Wang L."/>
            <person name="Qu L."/>
            <person name="Liu H."/>
            <person name="Sun Y."/>
            <person name="Le M."/>
            <person name="Wang Q."/>
            <person name="Wei S."/>
            <person name="Zheng Y."/>
            <person name="Lin W."/>
            <person name="Duan Y."/>
            <person name="Cao H."/>
            <person name="Xiong S."/>
            <person name="Wang X."/>
            <person name="Wei L."/>
            <person name="Li C."/>
            <person name="Ma Q."/>
            <person name="Ju M."/>
            <person name="Zhao R."/>
            <person name="Li G."/>
            <person name="Mu C."/>
            <person name="Tian Q."/>
            <person name="Mei H."/>
            <person name="Zhang T."/>
            <person name="Gao T."/>
            <person name="Zhang H."/>
        </authorList>
    </citation>
    <scope>NUCLEOTIDE SEQUENCE</scope>
    <source>
        <strain evidence="2">3651</strain>
    </source>
</reference>
<sequence>MVNAEAELVQGVASVELKVGTWQGKCSLRAVTLDDFDLILGMDFLLLAKVTVVPYLSGLFIVDVGCPSFVQMLSKVGSLAYRLKLPDRLKVHPTFHVSFLKKFQEDLVDRARQ</sequence>
<evidence type="ECO:0000259" key="1">
    <source>
        <dbReference type="Pfam" id="PF24626"/>
    </source>
</evidence>
<dbReference type="Proteomes" id="UP001293254">
    <property type="component" value="Unassembled WGS sequence"/>
</dbReference>
<evidence type="ECO:0000313" key="2">
    <source>
        <dbReference type="EMBL" id="KAK4422092.1"/>
    </source>
</evidence>
<gene>
    <name evidence="2" type="ORF">Salat_2160200</name>
</gene>
<dbReference type="AlphaFoldDB" id="A0AAE1Y231"/>
<evidence type="ECO:0000313" key="3">
    <source>
        <dbReference type="Proteomes" id="UP001293254"/>
    </source>
</evidence>